<accession>A0A0J8FVJ6</accession>
<keyword evidence="4" id="KW-1185">Reference proteome</keyword>
<dbReference type="Proteomes" id="UP000037551">
    <property type="component" value="Unassembled WGS sequence"/>
</dbReference>
<keyword evidence="2" id="KW-0732">Signal</keyword>
<dbReference type="OrthoDB" id="7027963at2"/>
<evidence type="ECO:0000256" key="2">
    <source>
        <dbReference type="SAM" id="SignalP"/>
    </source>
</evidence>
<gene>
    <name evidence="3" type="ORF">ACR52_19145</name>
</gene>
<evidence type="ECO:0008006" key="5">
    <source>
        <dbReference type="Google" id="ProtNLM"/>
    </source>
</evidence>
<comment type="caution">
    <text evidence="3">The sequence shown here is derived from an EMBL/GenBank/DDBJ whole genome shotgun (WGS) entry which is preliminary data.</text>
</comment>
<protein>
    <recommendedName>
        <fullName evidence="5">Secreted protein</fullName>
    </recommendedName>
</protein>
<proteinExistence type="predicted"/>
<feature type="compositionally biased region" description="Polar residues" evidence="1">
    <location>
        <begin position="56"/>
        <end position="73"/>
    </location>
</feature>
<dbReference type="EMBL" id="LFMW01000012">
    <property type="protein sequence ID" value="KMT54260.1"/>
    <property type="molecule type" value="Genomic_DNA"/>
</dbReference>
<feature type="signal peptide" evidence="2">
    <location>
        <begin position="1"/>
        <end position="21"/>
    </location>
</feature>
<evidence type="ECO:0000313" key="3">
    <source>
        <dbReference type="EMBL" id="KMT54260.1"/>
    </source>
</evidence>
<dbReference type="AlphaFoldDB" id="A0A0J8FVJ6"/>
<dbReference type="RefSeq" id="WP_048727848.1">
    <property type="nucleotide sequence ID" value="NZ_JBJGXJ010000005.1"/>
</dbReference>
<name>A0A0J8FVJ6_9PSED</name>
<dbReference type="PATRIC" id="fig|1674920.3.peg.2216"/>
<reference evidence="3 4" key="1">
    <citation type="submission" date="2015-06" db="EMBL/GenBank/DDBJ databases">
        <title>Draft genome sequence of an Antarctic Pseudomonas sp. strain KG01 with full potential for biotechnological applications.</title>
        <authorList>
            <person name="Pavlov M.S."/>
            <person name="Lira F."/>
            <person name="Martinez J.L."/>
            <person name="Marshall S.H."/>
        </authorList>
    </citation>
    <scope>NUCLEOTIDE SEQUENCE [LARGE SCALE GENOMIC DNA]</scope>
    <source>
        <strain evidence="3 4">KG01</strain>
    </source>
</reference>
<organism evidence="3 4">
    <name type="scientific">Pseudomonas fildesensis</name>
    <dbReference type="NCBI Taxonomy" id="1674920"/>
    <lineage>
        <taxon>Bacteria</taxon>
        <taxon>Pseudomonadati</taxon>
        <taxon>Pseudomonadota</taxon>
        <taxon>Gammaproteobacteria</taxon>
        <taxon>Pseudomonadales</taxon>
        <taxon>Pseudomonadaceae</taxon>
        <taxon>Pseudomonas</taxon>
    </lineage>
</organism>
<feature type="region of interest" description="Disordered" evidence="1">
    <location>
        <begin position="42"/>
        <end position="73"/>
    </location>
</feature>
<evidence type="ECO:0000256" key="1">
    <source>
        <dbReference type="SAM" id="MobiDB-lite"/>
    </source>
</evidence>
<feature type="chain" id="PRO_5005297876" description="Secreted protein" evidence="2">
    <location>
        <begin position="22"/>
        <end position="73"/>
    </location>
</feature>
<evidence type="ECO:0000313" key="4">
    <source>
        <dbReference type="Proteomes" id="UP000037551"/>
    </source>
</evidence>
<sequence length="73" mass="7904">MKISTLMLASLMTLASAAAFAEGGSERSKEFYNNFSFIQQQTHGTTEQTAAADGKTLNTRTVDQSEAEQQPKS</sequence>